<protein>
    <recommendedName>
        <fullName evidence="4">Ubiquitin-like domain-containing protein</fullName>
    </recommendedName>
</protein>
<gene>
    <name evidence="2" type="ORF">RND81_01G081500</name>
</gene>
<sequence>MEAAFRLECHYNGASFDYAIYDVDFIQLLDIIADLKVVSMKQQVLLPSGYDLFYKSRRGGRKQIKHDGDLLGMLAESEGSDTIEVWIEDTDKPIKEFKMVEDLKKAAKEEKERNEKEEREKKRIEDEMISVEILVVDLDTNETVFVRVYQSQEFVEEPNSNLNPFRRRTCVR</sequence>
<dbReference type="Proteomes" id="UP001443914">
    <property type="component" value="Unassembled WGS sequence"/>
</dbReference>
<dbReference type="EMBL" id="JBDFQZ010000001">
    <property type="protein sequence ID" value="KAK9756214.1"/>
    <property type="molecule type" value="Genomic_DNA"/>
</dbReference>
<organism evidence="2 3">
    <name type="scientific">Saponaria officinalis</name>
    <name type="common">Common soapwort</name>
    <name type="synonym">Lychnis saponaria</name>
    <dbReference type="NCBI Taxonomy" id="3572"/>
    <lineage>
        <taxon>Eukaryota</taxon>
        <taxon>Viridiplantae</taxon>
        <taxon>Streptophyta</taxon>
        <taxon>Embryophyta</taxon>
        <taxon>Tracheophyta</taxon>
        <taxon>Spermatophyta</taxon>
        <taxon>Magnoliopsida</taxon>
        <taxon>eudicotyledons</taxon>
        <taxon>Gunneridae</taxon>
        <taxon>Pentapetalae</taxon>
        <taxon>Caryophyllales</taxon>
        <taxon>Caryophyllaceae</taxon>
        <taxon>Caryophylleae</taxon>
        <taxon>Saponaria</taxon>
    </lineage>
</organism>
<accession>A0AAW1NCY7</accession>
<proteinExistence type="predicted"/>
<name>A0AAW1NCY7_SAPOF</name>
<evidence type="ECO:0000256" key="1">
    <source>
        <dbReference type="SAM" id="Coils"/>
    </source>
</evidence>
<evidence type="ECO:0000313" key="3">
    <source>
        <dbReference type="Proteomes" id="UP001443914"/>
    </source>
</evidence>
<evidence type="ECO:0008006" key="4">
    <source>
        <dbReference type="Google" id="ProtNLM"/>
    </source>
</evidence>
<feature type="coiled-coil region" evidence="1">
    <location>
        <begin position="97"/>
        <end position="134"/>
    </location>
</feature>
<reference evidence="2" key="1">
    <citation type="submission" date="2024-03" db="EMBL/GenBank/DDBJ databases">
        <title>WGS assembly of Saponaria officinalis var. Norfolk2.</title>
        <authorList>
            <person name="Jenkins J."/>
            <person name="Shu S."/>
            <person name="Grimwood J."/>
            <person name="Barry K."/>
            <person name="Goodstein D."/>
            <person name="Schmutz J."/>
            <person name="Leebens-Mack J."/>
            <person name="Osbourn A."/>
        </authorList>
    </citation>
    <scope>NUCLEOTIDE SEQUENCE [LARGE SCALE GENOMIC DNA]</scope>
    <source>
        <strain evidence="2">JIC</strain>
    </source>
</reference>
<evidence type="ECO:0000313" key="2">
    <source>
        <dbReference type="EMBL" id="KAK9756214.1"/>
    </source>
</evidence>
<comment type="caution">
    <text evidence="2">The sequence shown here is derived from an EMBL/GenBank/DDBJ whole genome shotgun (WGS) entry which is preliminary data.</text>
</comment>
<dbReference type="AlphaFoldDB" id="A0AAW1NCY7"/>
<keyword evidence="1" id="KW-0175">Coiled coil</keyword>
<keyword evidence="3" id="KW-1185">Reference proteome</keyword>